<feature type="domain" description="3-hydroxyacyl-CoA dehydrogenase C-terminal" evidence="1">
    <location>
        <begin position="21"/>
        <end position="91"/>
    </location>
</feature>
<keyword evidence="3" id="KW-1185">Reference proteome</keyword>
<comment type="caution">
    <text evidence="2">The sequence shown here is derived from an EMBL/GenBank/DDBJ whole genome shotgun (WGS) entry which is preliminary data.</text>
</comment>
<dbReference type="PANTHER" id="PTHR43612:SF3">
    <property type="entry name" value="TRIFUNCTIONAL ENZYME SUBUNIT ALPHA, MITOCHONDRIAL"/>
    <property type="match status" value="1"/>
</dbReference>
<evidence type="ECO:0000313" key="2">
    <source>
        <dbReference type="EMBL" id="KAJ4449445.1"/>
    </source>
</evidence>
<organism evidence="2 3">
    <name type="scientific">Periplaneta americana</name>
    <name type="common">American cockroach</name>
    <name type="synonym">Blatta americana</name>
    <dbReference type="NCBI Taxonomy" id="6978"/>
    <lineage>
        <taxon>Eukaryota</taxon>
        <taxon>Metazoa</taxon>
        <taxon>Ecdysozoa</taxon>
        <taxon>Arthropoda</taxon>
        <taxon>Hexapoda</taxon>
        <taxon>Insecta</taxon>
        <taxon>Pterygota</taxon>
        <taxon>Neoptera</taxon>
        <taxon>Polyneoptera</taxon>
        <taxon>Dictyoptera</taxon>
        <taxon>Blattodea</taxon>
        <taxon>Blattoidea</taxon>
        <taxon>Blattidae</taxon>
        <taxon>Blattinae</taxon>
        <taxon>Periplaneta</taxon>
    </lineage>
</organism>
<dbReference type="Proteomes" id="UP001148838">
    <property type="component" value="Unassembled WGS sequence"/>
</dbReference>
<dbReference type="PANTHER" id="PTHR43612">
    <property type="entry name" value="TRIFUNCTIONAL ENZYME SUBUNIT ALPHA"/>
    <property type="match status" value="1"/>
</dbReference>
<dbReference type="Gene3D" id="1.10.1040.50">
    <property type="match status" value="2"/>
</dbReference>
<protein>
    <recommendedName>
        <fullName evidence="1">3-hydroxyacyl-CoA dehydrogenase C-terminal domain-containing protein</fullName>
    </recommendedName>
</protein>
<dbReference type="InterPro" id="IPR006108">
    <property type="entry name" value="3HC_DH_C"/>
</dbReference>
<reference evidence="2 3" key="1">
    <citation type="journal article" date="2022" name="Allergy">
        <title>Genome assembly and annotation of Periplaneta americana reveal a comprehensive cockroach allergen profile.</title>
        <authorList>
            <person name="Wang L."/>
            <person name="Xiong Q."/>
            <person name="Saelim N."/>
            <person name="Wang L."/>
            <person name="Nong W."/>
            <person name="Wan A.T."/>
            <person name="Shi M."/>
            <person name="Liu X."/>
            <person name="Cao Q."/>
            <person name="Hui J.H.L."/>
            <person name="Sookrung N."/>
            <person name="Leung T.F."/>
            <person name="Tungtrongchitr A."/>
            <person name="Tsui S.K.W."/>
        </authorList>
    </citation>
    <scope>NUCLEOTIDE SEQUENCE [LARGE SCALE GENOMIC DNA]</scope>
    <source>
        <strain evidence="2">PWHHKU_190912</strain>
    </source>
</reference>
<sequence>MAGLFKGGNEPLGSLKAICKQEGVDPKELDKMTKSFGFPVGAATLADEVGIDVASHIAADLGKAFGSRFAGGDPNILKEMVEAGYLAEASIKDTKPPERPRLARTPANVGQVLEAVHRSPRRSTWRHAVTLRLRDNLLRMTTESNYVSCCSILLEPPLMMTTNEIRKKCRKSSKGCFLYEGSSKNRDVNTGALDIFSKYRLEPKGSKAVEDLQLRMVTRFVNEAILCLQEGILANPLEGDVGAVFGLGFPPFTGGPFRWVDVYGAGALTNKMLEFEKDYGEPFKPCDLLLDHAKQPEKKFHSR</sequence>
<dbReference type="InterPro" id="IPR008927">
    <property type="entry name" value="6-PGluconate_DH-like_C_sf"/>
</dbReference>
<proteinExistence type="predicted"/>
<evidence type="ECO:0000313" key="3">
    <source>
        <dbReference type="Proteomes" id="UP001148838"/>
    </source>
</evidence>
<dbReference type="Pfam" id="PF00725">
    <property type="entry name" value="3HCDH"/>
    <property type="match status" value="2"/>
</dbReference>
<name>A0ABQ8TVY5_PERAM</name>
<dbReference type="InterPro" id="IPR050136">
    <property type="entry name" value="FA_oxidation_alpha_subunit"/>
</dbReference>
<gene>
    <name evidence="2" type="ORF">ANN_00844</name>
</gene>
<evidence type="ECO:0000259" key="1">
    <source>
        <dbReference type="Pfam" id="PF00725"/>
    </source>
</evidence>
<dbReference type="EMBL" id="JAJSOF020000003">
    <property type="protein sequence ID" value="KAJ4449445.1"/>
    <property type="molecule type" value="Genomic_DNA"/>
</dbReference>
<feature type="domain" description="3-hydroxyacyl-CoA dehydrogenase C-terminal" evidence="1">
    <location>
        <begin position="215"/>
        <end position="296"/>
    </location>
</feature>
<dbReference type="SUPFAM" id="SSF48179">
    <property type="entry name" value="6-phosphogluconate dehydrogenase C-terminal domain-like"/>
    <property type="match status" value="2"/>
</dbReference>
<accession>A0ABQ8TVY5</accession>